<dbReference type="RefSeq" id="XP_013340565.1">
    <property type="nucleotide sequence ID" value="XM_013485111.1"/>
</dbReference>
<dbReference type="SUPFAM" id="SSF53720">
    <property type="entry name" value="ALDH-like"/>
    <property type="match status" value="1"/>
</dbReference>
<gene>
    <name evidence="5" type="ORF">AUEXF2481DRAFT_82663</name>
</gene>
<comment type="similarity">
    <text evidence="3">Belongs to the aldehyde dehydrogenase family.</text>
</comment>
<accession>A0A074Y2R0</accession>
<dbReference type="PANTHER" id="PTHR43353">
    <property type="entry name" value="SUCCINATE-SEMIALDEHYDE DEHYDROGENASE, MITOCHONDRIAL"/>
    <property type="match status" value="1"/>
</dbReference>
<dbReference type="InterPro" id="IPR016163">
    <property type="entry name" value="Ald_DH_C"/>
</dbReference>
<dbReference type="InterPro" id="IPR015590">
    <property type="entry name" value="Aldehyde_DH_dom"/>
</dbReference>
<dbReference type="Gene3D" id="3.40.309.10">
    <property type="entry name" value="Aldehyde Dehydrogenase, Chain A, domain 2"/>
    <property type="match status" value="1"/>
</dbReference>
<dbReference type="GeneID" id="25371706"/>
<evidence type="ECO:0000256" key="3">
    <source>
        <dbReference type="RuleBase" id="RU003345"/>
    </source>
</evidence>
<dbReference type="GO" id="GO:0009450">
    <property type="term" value="P:gamma-aminobutyric acid catabolic process"/>
    <property type="evidence" value="ECO:0007669"/>
    <property type="project" value="TreeGrafter"/>
</dbReference>
<feature type="active site" evidence="2">
    <location>
        <position position="261"/>
    </location>
</feature>
<evidence type="ECO:0000256" key="1">
    <source>
        <dbReference type="ARBA" id="ARBA00023002"/>
    </source>
</evidence>
<keyword evidence="6" id="KW-1185">Reference proteome</keyword>
<dbReference type="PROSITE" id="PS00687">
    <property type="entry name" value="ALDEHYDE_DEHYDR_GLU"/>
    <property type="match status" value="1"/>
</dbReference>
<dbReference type="STRING" id="1043005.A0A074Y2R0"/>
<evidence type="ECO:0000259" key="4">
    <source>
        <dbReference type="Pfam" id="PF00171"/>
    </source>
</evidence>
<dbReference type="Gene3D" id="3.40.605.10">
    <property type="entry name" value="Aldehyde Dehydrogenase, Chain A, domain 1"/>
    <property type="match status" value="1"/>
</dbReference>
<dbReference type="InterPro" id="IPR016161">
    <property type="entry name" value="Ald_DH/histidinol_DH"/>
</dbReference>
<dbReference type="PANTHER" id="PTHR43353:SF6">
    <property type="entry name" value="CYTOPLASMIC ALDEHYDE DEHYDROGENASE (EUROFUNG)"/>
    <property type="match status" value="1"/>
</dbReference>
<name>A0A074Y2R0_AURSE</name>
<organism evidence="5 6">
    <name type="scientific">Aureobasidium subglaciale (strain EXF-2481)</name>
    <name type="common">Aureobasidium pullulans var. subglaciale</name>
    <dbReference type="NCBI Taxonomy" id="1043005"/>
    <lineage>
        <taxon>Eukaryota</taxon>
        <taxon>Fungi</taxon>
        <taxon>Dikarya</taxon>
        <taxon>Ascomycota</taxon>
        <taxon>Pezizomycotina</taxon>
        <taxon>Dothideomycetes</taxon>
        <taxon>Dothideomycetidae</taxon>
        <taxon>Dothideales</taxon>
        <taxon>Saccotheciaceae</taxon>
        <taxon>Aureobasidium</taxon>
    </lineage>
</organism>
<reference evidence="5 6" key="1">
    <citation type="journal article" date="2014" name="BMC Genomics">
        <title>Genome sequencing of four Aureobasidium pullulans varieties: biotechnological potential, stress tolerance, and description of new species.</title>
        <authorList>
            <person name="Gostin Ar C."/>
            <person name="Ohm R.A."/>
            <person name="Kogej T."/>
            <person name="Sonjak S."/>
            <person name="Turk M."/>
            <person name="Zajc J."/>
            <person name="Zalar P."/>
            <person name="Grube M."/>
            <person name="Sun H."/>
            <person name="Han J."/>
            <person name="Sharma A."/>
            <person name="Chiniquy J."/>
            <person name="Ngan C.Y."/>
            <person name="Lipzen A."/>
            <person name="Barry K."/>
            <person name="Grigoriev I.V."/>
            <person name="Gunde-Cimerman N."/>
        </authorList>
    </citation>
    <scope>NUCLEOTIDE SEQUENCE [LARGE SCALE GENOMIC DNA]</scope>
    <source>
        <strain evidence="5 6">EXF-2481</strain>
    </source>
</reference>
<dbReference type="AlphaFoldDB" id="A0A074Y2R0"/>
<evidence type="ECO:0000313" key="6">
    <source>
        <dbReference type="Proteomes" id="UP000030641"/>
    </source>
</evidence>
<dbReference type="Proteomes" id="UP000030641">
    <property type="component" value="Unassembled WGS sequence"/>
</dbReference>
<dbReference type="InterPro" id="IPR016162">
    <property type="entry name" value="Ald_DH_N"/>
</dbReference>
<dbReference type="HOGENOM" id="CLU_005391_1_0_1"/>
<dbReference type="EMBL" id="KL584773">
    <property type="protein sequence ID" value="KEQ92078.1"/>
    <property type="molecule type" value="Genomic_DNA"/>
</dbReference>
<dbReference type="OrthoDB" id="310895at2759"/>
<protein>
    <recommendedName>
        <fullName evidence="4">Aldehyde dehydrogenase domain-containing protein</fullName>
    </recommendedName>
</protein>
<dbReference type="InterPro" id="IPR050740">
    <property type="entry name" value="Aldehyde_DH_Superfamily"/>
</dbReference>
<proteinExistence type="inferred from homology"/>
<dbReference type="GO" id="GO:0004777">
    <property type="term" value="F:succinate-semialdehyde dehydrogenase (NAD+) activity"/>
    <property type="evidence" value="ECO:0007669"/>
    <property type="project" value="TreeGrafter"/>
</dbReference>
<evidence type="ECO:0000313" key="5">
    <source>
        <dbReference type="EMBL" id="KEQ92078.1"/>
    </source>
</evidence>
<evidence type="ECO:0000256" key="2">
    <source>
        <dbReference type="PROSITE-ProRule" id="PRU10007"/>
    </source>
</evidence>
<dbReference type="OMA" id="SERCPHT"/>
<sequence length="480" mass="51159">MAEPKVIPLLIDSQFVVEPIAYRYPANVVPSLIDQSLPTLSDSIQGADKAACLAAVESCARAFPAWAATSPFEKRRLFLKLSQLLRSKGEEIRGIVEQEISCSRLWSYINLEDSIGLIDELAALTTSDKLGGSIPMGTEKSTALVFMEPLGVILGIAPWNAPLILGIRSVAAAVAAGNTAILKGSELSPRTHFFIANLFLEAGFPRGVVNFITHRAENAVECFDTIINHTAVRKCNFTGSTAVGRSVASKAGAALKPVLLELGGKNFAVVLGDADLDKACQKILEGAFLNNGQICMSTDTVLVVESVASDLKAKLAGNLSVVLPDVSHVITDTSRVRLKRLLSDAQSKGGQLLGAPQIESEERSFPPTIIDAITSNMDFGHLEAFGPLLGIRVVGNEQEALQIMAESTYGLSAAIFSRNHFQALQLARQMKVGAVHINGATVHDAPNLPHGGVGDSGFGRFGAHWGLIEFVQTKTIIINE</sequence>
<dbReference type="InParanoid" id="A0A074Y2R0"/>
<feature type="domain" description="Aldehyde dehydrogenase" evidence="4">
    <location>
        <begin position="43"/>
        <end position="476"/>
    </location>
</feature>
<keyword evidence="1 3" id="KW-0560">Oxidoreductase</keyword>
<dbReference type="Pfam" id="PF00171">
    <property type="entry name" value="Aldedh"/>
    <property type="match status" value="1"/>
</dbReference>
<dbReference type="InterPro" id="IPR029510">
    <property type="entry name" value="Ald_DH_CS_GLU"/>
</dbReference>